<dbReference type="PROSITE" id="PS50097">
    <property type="entry name" value="BTB"/>
    <property type="match status" value="1"/>
</dbReference>
<dbReference type="PANTHER" id="PTHR47843">
    <property type="entry name" value="BTB DOMAIN-CONTAINING PROTEIN-RELATED"/>
    <property type="match status" value="1"/>
</dbReference>
<evidence type="ECO:0000313" key="2">
    <source>
        <dbReference type="EMBL" id="KAL2072711.1"/>
    </source>
</evidence>
<dbReference type="Pfam" id="PF00651">
    <property type="entry name" value="BTB"/>
    <property type="match status" value="1"/>
</dbReference>
<feature type="domain" description="BTB" evidence="1">
    <location>
        <begin position="14"/>
        <end position="79"/>
    </location>
</feature>
<evidence type="ECO:0000259" key="1">
    <source>
        <dbReference type="PROSITE" id="PS50097"/>
    </source>
</evidence>
<name>A0ABR4CTG4_9HELO</name>
<evidence type="ECO:0000313" key="3">
    <source>
        <dbReference type="Proteomes" id="UP001595075"/>
    </source>
</evidence>
<proteinExistence type="predicted"/>
<reference evidence="2 3" key="1">
    <citation type="journal article" date="2024" name="Commun. Biol.">
        <title>Comparative genomic analysis of thermophilic fungi reveals convergent evolutionary adaptations and gene losses.</title>
        <authorList>
            <person name="Steindorff A.S."/>
            <person name="Aguilar-Pontes M.V."/>
            <person name="Robinson A.J."/>
            <person name="Andreopoulos B."/>
            <person name="LaButti K."/>
            <person name="Kuo A."/>
            <person name="Mondo S."/>
            <person name="Riley R."/>
            <person name="Otillar R."/>
            <person name="Haridas S."/>
            <person name="Lipzen A."/>
            <person name="Grimwood J."/>
            <person name="Schmutz J."/>
            <person name="Clum A."/>
            <person name="Reid I.D."/>
            <person name="Moisan M.C."/>
            <person name="Butler G."/>
            <person name="Nguyen T.T.M."/>
            <person name="Dewar K."/>
            <person name="Conant G."/>
            <person name="Drula E."/>
            <person name="Henrissat B."/>
            <person name="Hansel C."/>
            <person name="Singer S."/>
            <person name="Hutchinson M.I."/>
            <person name="de Vries R.P."/>
            <person name="Natvig D.O."/>
            <person name="Powell A.J."/>
            <person name="Tsang A."/>
            <person name="Grigoriev I.V."/>
        </authorList>
    </citation>
    <scope>NUCLEOTIDE SEQUENCE [LARGE SCALE GENOMIC DNA]</scope>
    <source>
        <strain evidence="2 3">CBS 494.80</strain>
    </source>
</reference>
<dbReference type="CDD" id="cd18186">
    <property type="entry name" value="BTB_POZ_ZBTB_KLHL-like"/>
    <property type="match status" value="1"/>
</dbReference>
<dbReference type="Proteomes" id="UP001595075">
    <property type="component" value="Unassembled WGS sequence"/>
</dbReference>
<comment type="caution">
    <text evidence="2">The sequence shown here is derived from an EMBL/GenBank/DDBJ whole genome shotgun (WGS) entry which is preliminary data.</text>
</comment>
<accession>A0ABR4CTG4</accession>
<dbReference type="Gene3D" id="3.30.710.10">
    <property type="entry name" value="Potassium Channel Kv1.1, Chain A"/>
    <property type="match status" value="1"/>
</dbReference>
<organism evidence="2 3">
    <name type="scientific">Oculimacula yallundae</name>
    <dbReference type="NCBI Taxonomy" id="86028"/>
    <lineage>
        <taxon>Eukaryota</taxon>
        <taxon>Fungi</taxon>
        <taxon>Dikarya</taxon>
        <taxon>Ascomycota</taxon>
        <taxon>Pezizomycotina</taxon>
        <taxon>Leotiomycetes</taxon>
        <taxon>Helotiales</taxon>
        <taxon>Ploettnerulaceae</taxon>
        <taxon>Oculimacula</taxon>
    </lineage>
</organism>
<protein>
    <recommendedName>
        <fullName evidence="1">BTB domain-containing protein</fullName>
    </recommendedName>
</protein>
<sequence>MTILKNLEKTAGTEKVTILVGPDEVPFRVHKNVICEASDYFDAAFKSGFKEADEGIIRMSEENPLVFRKLLAWLYNSKLPNGFGTSCQRLLYDIYIMAEKLCMEELANMTIDRIRINQHDILTHGGGPERHFKHVKHIYDNTGENSPLRTLLVQMMSLDLKYNGPRIRDGKSTLSGEVLEALWEVSKDHKEFFQSFFTEYTRKSQRDDYQFRPATVKIEFCYFHKHRRGGVCYLPTFEEYLHSSPFSTSRSSRQ</sequence>
<dbReference type="SMART" id="SM00225">
    <property type="entry name" value="BTB"/>
    <property type="match status" value="1"/>
</dbReference>
<dbReference type="EMBL" id="JAZHXI010000004">
    <property type="protein sequence ID" value="KAL2072711.1"/>
    <property type="molecule type" value="Genomic_DNA"/>
</dbReference>
<gene>
    <name evidence="2" type="ORF">VTL71DRAFT_12054</name>
</gene>
<dbReference type="InterPro" id="IPR011333">
    <property type="entry name" value="SKP1/BTB/POZ_sf"/>
</dbReference>
<dbReference type="InterPro" id="IPR000210">
    <property type="entry name" value="BTB/POZ_dom"/>
</dbReference>
<dbReference type="PANTHER" id="PTHR47843:SF2">
    <property type="entry name" value="BTB DOMAIN-CONTAINING PROTEIN"/>
    <property type="match status" value="1"/>
</dbReference>
<dbReference type="SUPFAM" id="SSF54695">
    <property type="entry name" value="POZ domain"/>
    <property type="match status" value="1"/>
</dbReference>
<keyword evidence="3" id="KW-1185">Reference proteome</keyword>